<reference evidence="2" key="1">
    <citation type="submission" date="2022-10" db="EMBL/GenBank/DDBJ databases">
        <title>Genome assembly of Pristionchus species.</title>
        <authorList>
            <person name="Yoshida K."/>
            <person name="Sommer R.J."/>
        </authorList>
    </citation>
    <scope>NUCLEOTIDE SEQUENCE [LARGE SCALE GENOMIC DNA]</scope>
    <source>
        <strain evidence="2">RS5460</strain>
    </source>
</reference>
<dbReference type="AlphaFoldDB" id="A0AAN5CDT8"/>
<comment type="caution">
    <text evidence="1">The sequence shown here is derived from an EMBL/GenBank/DDBJ whole genome shotgun (WGS) entry which is preliminary data.</text>
</comment>
<proteinExistence type="predicted"/>
<evidence type="ECO:0000313" key="1">
    <source>
        <dbReference type="EMBL" id="GMR37956.1"/>
    </source>
</evidence>
<organism evidence="1 2">
    <name type="scientific">Pristionchus mayeri</name>
    <dbReference type="NCBI Taxonomy" id="1317129"/>
    <lineage>
        <taxon>Eukaryota</taxon>
        <taxon>Metazoa</taxon>
        <taxon>Ecdysozoa</taxon>
        <taxon>Nematoda</taxon>
        <taxon>Chromadorea</taxon>
        <taxon>Rhabditida</taxon>
        <taxon>Rhabditina</taxon>
        <taxon>Diplogasteromorpha</taxon>
        <taxon>Diplogasteroidea</taxon>
        <taxon>Neodiplogasteridae</taxon>
        <taxon>Pristionchus</taxon>
    </lineage>
</organism>
<dbReference type="EMBL" id="BTRK01000002">
    <property type="protein sequence ID" value="GMR37956.1"/>
    <property type="molecule type" value="Genomic_DNA"/>
</dbReference>
<evidence type="ECO:0000313" key="2">
    <source>
        <dbReference type="Proteomes" id="UP001328107"/>
    </source>
</evidence>
<protein>
    <submittedName>
        <fullName evidence="1">Uncharacterized protein</fullName>
    </submittedName>
</protein>
<keyword evidence="2" id="KW-1185">Reference proteome</keyword>
<gene>
    <name evidence="1" type="ORF">PMAYCL1PPCAC_08151</name>
</gene>
<name>A0AAN5CDT8_9BILA</name>
<sequence length="69" mass="8066">DADFDEKEEEEEDDNTWKQIRMWAIVPEECAPERIGLGDWLSISERFPKAIEVTCSLQKFLKIGKQIIP</sequence>
<dbReference type="Proteomes" id="UP001328107">
    <property type="component" value="Unassembled WGS sequence"/>
</dbReference>
<feature type="non-terminal residue" evidence="1">
    <location>
        <position position="1"/>
    </location>
</feature>
<accession>A0AAN5CDT8</accession>